<dbReference type="AlphaFoldDB" id="A0A8J4X7K2"/>
<evidence type="ECO:0000313" key="2">
    <source>
        <dbReference type="EMBL" id="KAF5904621.1"/>
    </source>
</evidence>
<organism evidence="2 3">
    <name type="scientific">Clarias magur</name>
    <name type="common">Asian catfish</name>
    <name type="synonym">Macropteronotus magur</name>
    <dbReference type="NCBI Taxonomy" id="1594786"/>
    <lineage>
        <taxon>Eukaryota</taxon>
        <taxon>Metazoa</taxon>
        <taxon>Chordata</taxon>
        <taxon>Craniata</taxon>
        <taxon>Vertebrata</taxon>
        <taxon>Euteleostomi</taxon>
        <taxon>Actinopterygii</taxon>
        <taxon>Neopterygii</taxon>
        <taxon>Teleostei</taxon>
        <taxon>Ostariophysi</taxon>
        <taxon>Siluriformes</taxon>
        <taxon>Clariidae</taxon>
        <taxon>Clarias</taxon>
    </lineage>
</organism>
<evidence type="ECO:0000256" key="1">
    <source>
        <dbReference type="SAM" id="MobiDB-lite"/>
    </source>
</evidence>
<accession>A0A8J4X7K2</accession>
<evidence type="ECO:0000313" key="3">
    <source>
        <dbReference type="Proteomes" id="UP000727407"/>
    </source>
</evidence>
<dbReference type="Proteomes" id="UP000727407">
    <property type="component" value="Unassembled WGS sequence"/>
</dbReference>
<keyword evidence="3" id="KW-1185">Reference proteome</keyword>
<dbReference type="OrthoDB" id="8446208at2759"/>
<proteinExistence type="predicted"/>
<feature type="compositionally biased region" description="Polar residues" evidence="1">
    <location>
        <begin position="65"/>
        <end position="75"/>
    </location>
</feature>
<sequence length="575" mass="63322">MVFQKKEACFVITAVLMLTSSAFCLKIMTKGKSVYHGKLLVDNSRTTKKATDKNWHDEYADDTDGYQSDQPRLTGGSQLPELMLRRWSPTVQCDYDSMSLHVQGSRLPSFLVETSEEGLVPFFQMPSYCGFSVRRGRRDVSLVAKYDGCNVAQQENTYVLPMRVSGTAVMMVCPVDRPLTIVSCSPSAMVVNLGISPDAARLKVNGAWEPVYRTSCGFALKDEGDGLALTAPYASNCWQFKGAEMLLSMQHKDGELTLSCPAVQLPSTVPLPSDTHVSPISPLSQVLMGYPFYSYGMPWDFQHNSPEIPPVTQTTPASKVAPASADQPGLYPWLTGIPSNGYSMPWWFQYSSPGTGTTQTTLKTPTTTPTGTTVAPARMDQQFLYPGLPGMYYGYGMPWWFQYNQPEFGKITAPTTRTTTTPTTKTPAITVAPASADQLLLYPWLPEMHPYGYRRPWQYQYSQPGMFPVAHTTTAPTTTTTETTAATAVASASADQPVLYPWFLGRYKPHVPMSSSGVPVSDPNSGIKAQMYQMPWMSYQSLNTKPGAVVGNRSNVLSHSVYSPLLVKAGYGHRR</sequence>
<dbReference type="EMBL" id="QNUK01000055">
    <property type="protein sequence ID" value="KAF5904621.1"/>
    <property type="molecule type" value="Genomic_DNA"/>
</dbReference>
<gene>
    <name evidence="2" type="ORF">DAT39_005692</name>
</gene>
<comment type="caution">
    <text evidence="2">The sequence shown here is derived from an EMBL/GenBank/DDBJ whole genome shotgun (WGS) entry which is preliminary data.</text>
</comment>
<protein>
    <submittedName>
        <fullName evidence="2">Mucin-5AC-like isoform X1</fullName>
    </submittedName>
</protein>
<feature type="region of interest" description="Disordered" evidence="1">
    <location>
        <begin position="53"/>
        <end position="75"/>
    </location>
</feature>
<reference evidence="2" key="1">
    <citation type="submission" date="2020-07" db="EMBL/GenBank/DDBJ databases">
        <title>Clarias magur genome sequencing, assembly and annotation.</title>
        <authorList>
            <person name="Kushwaha B."/>
            <person name="Kumar R."/>
            <person name="Das P."/>
            <person name="Joshi C.G."/>
            <person name="Kumar D."/>
            <person name="Nagpure N.S."/>
            <person name="Pandey M."/>
            <person name="Agarwal S."/>
            <person name="Srivastava S."/>
            <person name="Singh M."/>
            <person name="Sahoo L."/>
            <person name="Jayasankar P."/>
            <person name="Meher P.K."/>
            <person name="Koringa P.G."/>
            <person name="Iquebal M.A."/>
            <person name="Das S.P."/>
            <person name="Bit A."/>
            <person name="Patnaik S."/>
            <person name="Patel N."/>
            <person name="Shah T.M."/>
            <person name="Hinsu A."/>
            <person name="Jena J.K."/>
        </authorList>
    </citation>
    <scope>NUCLEOTIDE SEQUENCE</scope>
    <source>
        <strain evidence="2">CIFAMagur01</strain>
        <tissue evidence="2">Testis</tissue>
    </source>
</reference>
<name>A0A8J4X7K2_CLAMG</name>